<dbReference type="SUPFAM" id="SSF82919">
    <property type="entry name" value="Zn-finger domain of Sec23/24"/>
    <property type="match status" value="1"/>
</dbReference>
<keyword evidence="10" id="KW-1185">Reference proteome</keyword>
<dbReference type="Gene3D" id="1.20.120.730">
    <property type="entry name" value="Sec23/Sec24 helical domain"/>
    <property type="match status" value="1"/>
</dbReference>
<dbReference type="InterPro" id="IPR006900">
    <property type="entry name" value="Sec23/24_helical_dom"/>
</dbReference>
<feature type="region of interest" description="Disordered" evidence="4">
    <location>
        <begin position="1"/>
        <end position="168"/>
    </location>
</feature>
<feature type="domain" description="Zinc finger Sec23/Sec24-type" evidence="5">
    <location>
        <begin position="283"/>
        <end position="321"/>
    </location>
</feature>
<evidence type="ECO:0000259" key="5">
    <source>
        <dbReference type="Pfam" id="PF04810"/>
    </source>
</evidence>
<dbReference type="Pfam" id="PF04815">
    <property type="entry name" value="Sec23_helical"/>
    <property type="match status" value="1"/>
</dbReference>
<dbReference type="Gene3D" id="2.30.30.380">
    <property type="entry name" value="Zn-finger domain of Sec23/24"/>
    <property type="match status" value="1"/>
</dbReference>
<feature type="compositionally biased region" description="Pro residues" evidence="4">
    <location>
        <begin position="140"/>
        <end position="153"/>
    </location>
</feature>
<dbReference type="InterPro" id="IPR050550">
    <property type="entry name" value="SEC23_SEC24_subfamily"/>
</dbReference>
<dbReference type="GO" id="GO:0000149">
    <property type="term" value="F:SNARE binding"/>
    <property type="evidence" value="ECO:0007669"/>
    <property type="project" value="TreeGrafter"/>
</dbReference>
<dbReference type="InterPro" id="IPR012990">
    <property type="entry name" value="Beta-sandwich_Sec23_24"/>
</dbReference>
<evidence type="ECO:0000313" key="9">
    <source>
        <dbReference type="EMBL" id="WOO81929.1"/>
    </source>
</evidence>
<dbReference type="Pfam" id="PF04810">
    <property type="entry name" value="zf-Sec23_Sec24"/>
    <property type="match status" value="1"/>
</dbReference>
<sequence length="1040" mass="113813">MAPRSRHAVDPSLTAPAQQDQWQQHQPAPQLNPQYGPGPAQQPHHGQPPQTFAPAFAGQQQPDHGQQFQPGYQPGYPQQQQQHQQQQQWINPAGPQLHPVNERQAAPSGPYAPQQPSGNAHPTSHPRTQLAPPDQQAVPNYPPENHIPPPPHSAGPQLRGPRIRVDPSQMPDPIEAQELDQNLYDEEDFQTCDTHGLIPLAVTDYRGIDQGNSLPRHLRATLPTIPSTAALLDTTGLPFSLVIQPFAQLRYDEAPIPLVSNWVAGESAFDAPRAPSGAEDEGPPRCDKCRAYINPWVRFTDGGRRWACNLCGAETPVPASYYSHLAPTGTRLDHQERPELLHGTVDFAVPRDYWSVQPSGSILDVPDHTADALATTGADLLGALQSSLGQTPTRGNTPAPGHKGAANHKEDRRLRRPVPLGRVFILDVSASTVQRGVLRTVCEGISKALFGSKPAGAEETEGDDVDEEVIGAGERVGFVTVGDSVGFWNVSAALDGPQLLVVPDVDDMYCPLAGGFLVDPAESRSQVEALLTLIPDMYERQPEGTACAIGAAIKGSLDGLRHIGGQINFFLGGLPQIGPGKLKPRDDINLAGTEKEKALFQPGDAFWRNAADELAEAGVGVNAFVFPDKAMDLASVGALSIVTGGETFFHPRFEVVRDREIIGDEIKRVVVRETPYNATVRVRCSNGLRISEHTGNFYQRSMTDLEFGTLDEAKAFTATIRHEGHRLNDRDLSYIQVATLYTSASGERRVRVLNLSLPVSSLIGNVFRFADFDASVTTMYKEAVAQLPYKGLRDIRKILIERANRVLLMYRKHCAPAVQAGQLILPEGFKLLPLYTLCMIKSKPLKGGNVVADVRTHYKIVAKSASATAIMSQLYPRLLAIHDLKDTAGFPGPNGRLRIPRFMRASYQWMVADGAYLLVNSEIAMIWLGSAINPRVLDDLYGVENLDELDTRITQLPKLPTLLSTQVRNLLTHLERIIGHSLPVLIVRQDRDGLELEFANSLIEDSNNDALSYADFLMTAHQAITNELSGKSDGWKAPWS</sequence>
<keyword evidence="3" id="KW-0653">Protein transport</keyword>
<dbReference type="GO" id="GO:0008270">
    <property type="term" value="F:zinc ion binding"/>
    <property type="evidence" value="ECO:0007669"/>
    <property type="project" value="InterPro"/>
</dbReference>
<feature type="compositionally biased region" description="Polar residues" evidence="4">
    <location>
        <begin position="114"/>
        <end position="127"/>
    </location>
</feature>
<evidence type="ECO:0000259" key="8">
    <source>
        <dbReference type="Pfam" id="PF08033"/>
    </source>
</evidence>
<keyword evidence="2" id="KW-0813">Transport</keyword>
<dbReference type="Gene3D" id="2.60.40.1670">
    <property type="entry name" value="beta-sandwich domain of Sec23/24"/>
    <property type="match status" value="1"/>
</dbReference>
<organism evidence="9 10">
    <name type="scientific">Vanrija pseudolonga</name>
    <dbReference type="NCBI Taxonomy" id="143232"/>
    <lineage>
        <taxon>Eukaryota</taxon>
        <taxon>Fungi</taxon>
        <taxon>Dikarya</taxon>
        <taxon>Basidiomycota</taxon>
        <taxon>Agaricomycotina</taxon>
        <taxon>Tremellomycetes</taxon>
        <taxon>Trichosporonales</taxon>
        <taxon>Trichosporonaceae</taxon>
        <taxon>Vanrija</taxon>
    </lineage>
</organism>
<dbReference type="SUPFAM" id="SSF81995">
    <property type="entry name" value="beta-sandwich domain of Sec23/24"/>
    <property type="match status" value="1"/>
</dbReference>
<dbReference type="SUPFAM" id="SSF81811">
    <property type="entry name" value="Helical domain of Sec23/24"/>
    <property type="match status" value="1"/>
</dbReference>
<dbReference type="GeneID" id="87808670"/>
<dbReference type="InterPro" id="IPR006895">
    <property type="entry name" value="Znf_Sec23_Sec24"/>
</dbReference>
<dbReference type="GO" id="GO:0090110">
    <property type="term" value="P:COPII-coated vesicle cargo loading"/>
    <property type="evidence" value="ECO:0007669"/>
    <property type="project" value="TreeGrafter"/>
</dbReference>
<comment type="similarity">
    <text evidence="1">Belongs to the SEC23/SEC24 family. SEC24 subfamily.</text>
</comment>
<evidence type="ECO:0000256" key="4">
    <source>
        <dbReference type="SAM" id="MobiDB-lite"/>
    </source>
</evidence>
<dbReference type="Gene3D" id="3.40.20.10">
    <property type="entry name" value="Severin"/>
    <property type="match status" value="1"/>
</dbReference>
<gene>
    <name evidence="9" type="primary">SEC24C</name>
    <name evidence="9" type="ORF">LOC62_04G005441</name>
</gene>
<dbReference type="GO" id="GO:0070971">
    <property type="term" value="C:endoplasmic reticulum exit site"/>
    <property type="evidence" value="ECO:0007669"/>
    <property type="project" value="TreeGrafter"/>
</dbReference>
<dbReference type="InterPro" id="IPR036175">
    <property type="entry name" value="Sec23/24_helical_dom_sf"/>
</dbReference>
<dbReference type="SUPFAM" id="SSF82754">
    <property type="entry name" value="C-terminal, gelsolin-like domain of Sec23/24"/>
    <property type="match status" value="1"/>
</dbReference>
<dbReference type="SUPFAM" id="SSF53300">
    <property type="entry name" value="vWA-like"/>
    <property type="match status" value="1"/>
</dbReference>
<dbReference type="GO" id="GO:0006886">
    <property type="term" value="P:intracellular protein transport"/>
    <property type="evidence" value="ECO:0007669"/>
    <property type="project" value="InterPro"/>
</dbReference>
<dbReference type="Gene3D" id="3.40.50.410">
    <property type="entry name" value="von Willebrand factor, type A domain"/>
    <property type="match status" value="1"/>
</dbReference>
<feature type="domain" description="Sec23/Sec24 helical" evidence="7">
    <location>
        <begin position="771"/>
        <end position="871"/>
    </location>
</feature>
<feature type="compositionally biased region" description="Low complexity" evidence="4">
    <location>
        <begin position="58"/>
        <end position="88"/>
    </location>
</feature>
<dbReference type="InterPro" id="IPR029006">
    <property type="entry name" value="ADF-H/Gelsolin-like_dom_sf"/>
</dbReference>
<dbReference type="Pfam" id="PF08033">
    <property type="entry name" value="Sec23_BS"/>
    <property type="match status" value="1"/>
</dbReference>
<dbReference type="Pfam" id="PF04811">
    <property type="entry name" value="Sec23_trunk"/>
    <property type="match status" value="1"/>
</dbReference>
<evidence type="ECO:0000256" key="2">
    <source>
        <dbReference type="ARBA" id="ARBA00022448"/>
    </source>
</evidence>
<dbReference type="InterPro" id="IPR036465">
    <property type="entry name" value="vWFA_dom_sf"/>
</dbReference>
<evidence type="ECO:0000313" key="10">
    <source>
        <dbReference type="Proteomes" id="UP000827549"/>
    </source>
</evidence>
<dbReference type="InterPro" id="IPR036180">
    <property type="entry name" value="Gelsolin-like_dom_sf"/>
</dbReference>
<dbReference type="EMBL" id="CP086717">
    <property type="protein sequence ID" value="WOO81929.1"/>
    <property type="molecule type" value="Genomic_DNA"/>
</dbReference>
<name>A0AAF1BMD3_9TREE</name>
<evidence type="ECO:0000259" key="6">
    <source>
        <dbReference type="Pfam" id="PF04811"/>
    </source>
</evidence>
<proteinExistence type="inferred from homology"/>
<feature type="compositionally biased region" description="Low complexity" evidence="4">
    <location>
        <begin position="15"/>
        <end position="50"/>
    </location>
</feature>
<dbReference type="RefSeq" id="XP_062627961.1">
    <property type="nucleotide sequence ID" value="XM_062771977.1"/>
</dbReference>
<reference evidence="9" key="1">
    <citation type="submission" date="2023-10" db="EMBL/GenBank/DDBJ databases">
        <authorList>
            <person name="Noh H."/>
        </authorList>
    </citation>
    <scope>NUCLEOTIDE SEQUENCE</scope>
    <source>
        <strain evidence="9">DUCC4014</strain>
    </source>
</reference>
<evidence type="ECO:0000259" key="7">
    <source>
        <dbReference type="Pfam" id="PF04815"/>
    </source>
</evidence>
<feature type="region of interest" description="Disordered" evidence="4">
    <location>
        <begin position="388"/>
        <end position="412"/>
    </location>
</feature>
<dbReference type="PANTHER" id="PTHR13803">
    <property type="entry name" value="SEC24-RELATED PROTEIN"/>
    <property type="match status" value="1"/>
</dbReference>
<dbReference type="AlphaFoldDB" id="A0AAF1BMD3"/>
<dbReference type="PANTHER" id="PTHR13803:SF4">
    <property type="entry name" value="SECRETORY 24CD, ISOFORM C"/>
    <property type="match status" value="1"/>
</dbReference>
<protein>
    <submittedName>
        <fullName evidence="9">Protein transport protein Sec24C</fullName>
    </submittedName>
</protein>
<dbReference type="Proteomes" id="UP000827549">
    <property type="component" value="Chromosome 4"/>
</dbReference>
<feature type="domain" description="Sec23/Sec24 trunk" evidence="6">
    <location>
        <begin position="419"/>
        <end position="670"/>
    </location>
</feature>
<feature type="domain" description="Sec23/Sec24 beta-sandwich" evidence="8">
    <location>
        <begin position="676"/>
        <end position="760"/>
    </location>
</feature>
<dbReference type="GO" id="GO:0030127">
    <property type="term" value="C:COPII vesicle coat"/>
    <property type="evidence" value="ECO:0007669"/>
    <property type="project" value="InterPro"/>
</dbReference>
<evidence type="ECO:0000256" key="3">
    <source>
        <dbReference type="ARBA" id="ARBA00022927"/>
    </source>
</evidence>
<dbReference type="InterPro" id="IPR036174">
    <property type="entry name" value="Znf_Sec23_Sec24_sf"/>
</dbReference>
<accession>A0AAF1BMD3</accession>
<evidence type="ECO:0000256" key="1">
    <source>
        <dbReference type="ARBA" id="ARBA00008334"/>
    </source>
</evidence>
<dbReference type="InterPro" id="IPR006896">
    <property type="entry name" value="Sec23/24_trunk_dom"/>
</dbReference>